<comment type="caution">
    <text evidence="2">The sequence shown here is derived from an EMBL/GenBank/DDBJ whole genome shotgun (WGS) entry which is preliminary data.</text>
</comment>
<dbReference type="AlphaFoldDB" id="A0A5M6ZJN5"/>
<dbReference type="Pfam" id="PF12146">
    <property type="entry name" value="Hydrolase_4"/>
    <property type="match status" value="1"/>
</dbReference>
<feature type="domain" description="Serine aminopeptidase S33" evidence="1">
    <location>
        <begin position="31"/>
        <end position="146"/>
    </location>
</feature>
<dbReference type="SUPFAM" id="SSF53474">
    <property type="entry name" value="alpha/beta-Hydrolases"/>
    <property type="match status" value="1"/>
</dbReference>
<dbReference type="Gene3D" id="3.40.50.1820">
    <property type="entry name" value="alpha/beta hydrolase"/>
    <property type="match status" value="1"/>
</dbReference>
<dbReference type="InterPro" id="IPR017208">
    <property type="entry name" value="UCP037442_abhydr"/>
</dbReference>
<evidence type="ECO:0000259" key="1">
    <source>
        <dbReference type="Pfam" id="PF12146"/>
    </source>
</evidence>
<dbReference type="EMBL" id="VWOJ01000001">
    <property type="protein sequence ID" value="KAA5804999.1"/>
    <property type="molecule type" value="Genomic_DNA"/>
</dbReference>
<gene>
    <name evidence="2" type="ORF">F1654_03110</name>
</gene>
<dbReference type="InterPro" id="IPR022742">
    <property type="entry name" value="Hydrolase_4"/>
</dbReference>
<dbReference type="RefSeq" id="WP_150022030.1">
    <property type="nucleotide sequence ID" value="NZ_VWOJ01000001.1"/>
</dbReference>
<protein>
    <submittedName>
        <fullName evidence="2">Alpha/beta hydrolase</fullName>
    </submittedName>
</protein>
<sequence>MARLALTERKTAIRTRDGRTLAGHVFTSARAPHAVMVINPAMGYTQGFYRPFARAAAARGWAALIYDYRGQGGSADRPPARDPARMLDWARHDIPAAAAHICALHPGLPLDVAGHGAGGQFAGLIAPRVRVRALALISSAGPYWGLHAPSMRALTWGFWRFYGPAALTVRGYVPRGAMWKGAPLPPGVWRDWRQCGVSRDGFRDLFAEHGLDARWRAFSAPVRAWTPDDDPIATPEGVRWLLERYERAPSDMKIVRRADLGRGRIGHDGLLREPMASVFWPQIFTWLTRRHARAAA</sequence>
<name>A0A5M6ZJN5_9PROT</name>
<organism evidence="2 3">
    <name type="scientific">Alkalicaulis satelles</name>
    <dbReference type="NCBI Taxonomy" id="2609175"/>
    <lineage>
        <taxon>Bacteria</taxon>
        <taxon>Pseudomonadati</taxon>
        <taxon>Pseudomonadota</taxon>
        <taxon>Alphaproteobacteria</taxon>
        <taxon>Maricaulales</taxon>
        <taxon>Maricaulaceae</taxon>
        <taxon>Alkalicaulis</taxon>
    </lineage>
</organism>
<accession>A0A5M6ZJN5</accession>
<evidence type="ECO:0000313" key="2">
    <source>
        <dbReference type="EMBL" id="KAA5804999.1"/>
    </source>
</evidence>
<dbReference type="Proteomes" id="UP000325122">
    <property type="component" value="Unassembled WGS sequence"/>
</dbReference>
<reference evidence="2 3" key="1">
    <citation type="submission" date="2019-09" db="EMBL/GenBank/DDBJ databases">
        <authorList>
            <person name="Kevbrin V."/>
            <person name="Grouzdev D.S."/>
        </authorList>
    </citation>
    <scope>NUCLEOTIDE SEQUENCE [LARGE SCALE GENOMIC DNA]</scope>
    <source>
        <strain evidence="2 3">G-192</strain>
    </source>
</reference>
<keyword evidence="2" id="KW-0378">Hydrolase</keyword>
<evidence type="ECO:0000313" key="3">
    <source>
        <dbReference type="Proteomes" id="UP000325122"/>
    </source>
</evidence>
<keyword evidence="3" id="KW-1185">Reference proteome</keyword>
<dbReference type="InterPro" id="IPR029058">
    <property type="entry name" value="AB_hydrolase_fold"/>
</dbReference>
<proteinExistence type="predicted"/>
<dbReference type="GO" id="GO:0016787">
    <property type="term" value="F:hydrolase activity"/>
    <property type="evidence" value="ECO:0007669"/>
    <property type="project" value="UniProtKB-KW"/>
</dbReference>
<dbReference type="PIRSF" id="PIRSF037442">
    <property type="entry name" value="UCP037442_abhydr"/>
    <property type="match status" value="1"/>
</dbReference>